<accession>A0A382YFZ4</accession>
<gene>
    <name evidence="1" type="ORF">METZ01_LOCUS434685</name>
</gene>
<name>A0A382YFZ4_9ZZZZ</name>
<protein>
    <submittedName>
        <fullName evidence="1">Uncharacterized protein</fullName>
    </submittedName>
</protein>
<proteinExistence type="predicted"/>
<dbReference type="AlphaFoldDB" id="A0A382YFZ4"/>
<sequence length="264" mass="29110">SPGIASCDCADFWNQYATDAVFTYDMVAEDQSMKNGKAYILARTGTDPFVEVTDGITGENIFIDVTENQARQGTPITITVESEDFDAETSWWPNEQIPSVADDVEFKIRLEDRAGNTTLTEDVTVETRTIHVDEIDPVTQGSIIELYTSVNNNNGNSRTTQGYWNIDTDKLKVTLSDMSEENGNTKTDDNILGGLVQLEGRVADNDWTELGSETGITDANKEGFSIEVDAVIIDDGINSIKELQGADPWDNMNGEYIQIRAVIV</sequence>
<dbReference type="EMBL" id="UINC01175286">
    <property type="protein sequence ID" value="SVD81831.1"/>
    <property type="molecule type" value="Genomic_DNA"/>
</dbReference>
<reference evidence="1" key="1">
    <citation type="submission" date="2018-05" db="EMBL/GenBank/DDBJ databases">
        <authorList>
            <person name="Lanie J.A."/>
            <person name="Ng W.-L."/>
            <person name="Kazmierczak K.M."/>
            <person name="Andrzejewski T.M."/>
            <person name="Davidsen T.M."/>
            <person name="Wayne K.J."/>
            <person name="Tettelin H."/>
            <person name="Glass J.I."/>
            <person name="Rusch D."/>
            <person name="Podicherti R."/>
            <person name="Tsui H.-C.T."/>
            <person name="Winkler M.E."/>
        </authorList>
    </citation>
    <scope>NUCLEOTIDE SEQUENCE</scope>
</reference>
<feature type="non-terminal residue" evidence="1">
    <location>
        <position position="264"/>
    </location>
</feature>
<feature type="non-terminal residue" evidence="1">
    <location>
        <position position="1"/>
    </location>
</feature>
<evidence type="ECO:0000313" key="1">
    <source>
        <dbReference type="EMBL" id="SVD81831.1"/>
    </source>
</evidence>
<organism evidence="1">
    <name type="scientific">marine metagenome</name>
    <dbReference type="NCBI Taxonomy" id="408172"/>
    <lineage>
        <taxon>unclassified sequences</taxon>
        <taxon>metagenomes</taxon>
        <taxon>ecological metagenomes</taxon>
    </lineage>
</organism>